<name>V4SYG3_CITCL</name>
<dbReference type="KEGG" id="cic:CICLE_v10004058mg"/>
<organism evidence="2 3">
    <name type="scientific">Citrus clementina</name>
    <name type="common">Clementine</name>
    <name type="synonym">Citrus deliciosa x Citrus sinensis</name>
    <dbReference type="NCBI Taxonomy" id="85681"/>
    <lineage>
        <taxon>Eukaryota</taxon>
        <taxon>Viridiplantae</taxon>
        <taxon>Streptophyta</taxon>
        <taxon>Embryophyta</taxon>
        <taxon>Tracheophyta</taxon>
        <taxon>Spermatophyta</taxon>
        <taxon>Magnoliopsida</taxon>
        <taxon>eudicotyledons</taxon>
        <taxon>Gunneridae</taxon>
        <taxon>Pentapetalae</taxon>
        <taxon>rosids</taxon>
        <taxon>malvids</taxon>
        <taxon>Sapindales</taxon>
        <taxon>Rutaceae</taxon>
        <taxon>Aurantioideae</taxon>
        <taxon>Citrus</taxon>
    </lineage>
</organism>
<keyword evidence="3" id="KW-1185">Reference proteome</keyword>
<dbReference type="Proteomes" id="UP000030687">
    <property type="component" value="Unassembled WGS sequence"/>
</dbReference>
<proteinExistence type="predicted"/>
<keyword evidence="1" id="KW-0812">Transmembrane</keyword>
<evidence type="ECO:0000313" key="3">
    <source>
        <dbReference type="Proteomes" id="UP000030687"/>
    </source>
</evidence>
<evidence type="ECO:0000313" key="2">
    <source>
        <dbReference type="EMBL" id="ESR45847.1"/>
    </source>
</evidence>
<dbReference type="AlphaFoldDB" id="V4SYG3"/>
<evidence type="ECO:0000256" key="1">
    <source>
        <dbReference type="SAM" id="Phobius"/>
    </source>
</evidence>
<accession>V4SYG3</accession>
<dbReference type="Gramene" id="ESR45847">
    <property type="protein sequence ID" value="ESR45847"/>
    <property type="gene ID" value="CICLE_v10004058mg"/>
</dbReference>
<dbReference type="EMBL" id="KI536799">
    <property type="protein sequence ID" value="ESR45847.1"/>
    <property type="molecule type" value="Genomic_DNA"/>
</dbReference>
<dbReference type="InParanoid" id="V4SYG3"/>
<sequence length="73" mass="8710">MLFQYKYMLKNISLPCWKLSMLLLHILASQILGFLLWDTKMRGRTPLFIAKLWLHFLPFLHCMGGTHPFFLVQ</sequence>
<feature type="transmembrane region" description="Helical" evidence="1">
    <location>
        <begin position="20"/>
        <end position="37"/>
    </location>
</feature>
<feature type="transmembrane region" description="Helical" evidence="1">
    <location>
        <begin position="49"/>
        <end position="70"/>
    </location>
</feature>
<keyword evidence="1" id="KW-0472">Membrane</keyword>
<keyword evidence="1" id="KW-1133">Transmembrane helix</keyword>
<reference evidence="2 3" key="1">
    <citation type="submission" date="2013-10" db="EMBL/GenBank/DDBJ databases">
        <authorList>
            <consortium name="International Citrus Genome Consortium"/>
            <person name="Jenkins J."/>
            <person name="Schmutz J."/>
            <person name="Prochnik S."/>
            <person name="Rokhsar D."/>
            <person name="Gmitter F."/>
            <person name="Ollitrault P."/>
            <person name="Machado M."/>
            <person name="Talon M."/>
            <person name="Wincker P."/>
            <person name="Jaillon O."/>
            <person name="Morgante M."/>
        </authorList>
    </citation>
    <scope>NUCLEOTIDE SEQUENCE</scope>
    <source>
        <strain evidence="3">cv. Clemenules</strain>
    </source>
</reference>
<gene>
    <name evidence="2" type="ORF">CICLE_v10004058mg</name>
</gene>
<protein>
    <submittedName>
        <fullName evidence="2">Uncharacterized protein</fullName>
    </submittedName>
</protein>